<evidence type="ECO:0000313" key="1">
    <source>
        <dbReference type="EMBL" id="KAJ7377809.1"/>
    </source>
</evidence>
<dbReference type="InterPro" id="IPR029058">
    <property type="entry name" value="AB_hydrolase_fold"/>
</dbReference>
<reference evidence="1" key="1">
    <citation type="submission" date="2023-01" db="EMBL/GenBank/DDBJ databases">
        <title>Genome assembly of the deep-sea coral Lophelia pertusa.</title>
        <authorList>
            <person name="Herrera S."/>
            <person name="Cordes E."/>
        </authorList>
    </citation>
    <scope>NUCLEOTIDE SEQUENCE</scope>
    <source>
        <strain evidence="1">USNM1676648</strain>
        <tissue evidence="1">Polyp</tissue>
    </source>
</reference>
<gene>
    <name evidence="1" type="primary">ABHD16A_2</name>
    <name evidence="1" type="ORF">OS493_026376</name>
</gene>
<dbReference type="AlphaFoldDB" id="A0A9W9ZB81"/>
<comment type="caution">
    <text evidence="1">The sequence shown here is derived from an EMBL/GenBank/DDBJ whole genome shotgun (WGS) entry which is preliminary data.</text>
</comment>
<dbReference type="EMBL" id="MU826372">
    <property type="protein sequence ID" value="KAJ7377809.1"/>
    <property type="molecule type" value="Genomic_DNA"/>
</dbReference>
<dbReference type="Gene3D" id="3.40.50.1820">
    <property type="entry name" value="alpha/beta hydrolase"/>
    <property type="match status" value="1"/>
</dbReference>
<keyword evidence="2" id="KW-1185">Reference proteome</keyword>
<dbReference type="SUPFAM" id="SSF53474">
    <property type="entry name" value="alpha/beta-Hydrolases"/>
    <property type="match status" value="1"/>
</dbReference>
<accession>A0A9W9ZB81</accession>
<evidence type="ECO:0000313" key="2">
    <source>
        <dbReference type="Proteomes" id="UP001163046"/>
    </source>
</evidence>
<sequence length="92" mass="10082">MLFEKLGFPVTKIVIYAWSIGGYPAVWASRVHPQIGGMVLDATFDDIVPLAQTKMPEAIKWFYNKGCKGIFSSRHCSSVVQLPRSSAAYSGG</sequence>
<organism evidence="1 2">
    <name type="scientific">Desmophyllum pertusum</name>
    <dbReference type="NCBI Taxonomy" id="174260"/>
    <lineage>
        <taxon>Eukaryota</taxon>
        <taxon>Metazoa</taxon>
        <taxon>Cnidaria</taxon>
        <taxon>Anthozoa</taxon>
        <taxon>Hexacorallia</taxon>
        <taxon>Scleractinia</taxon>
        <taxon>Caryophylliina</taxon>
        <taxon>Caryophylliidae</taxon>
        <taxon>Desmophyllum</taxon>
    </lineage>
</organism>
<proteinExistence type="predicted"/>
<protein>
    <submittedName>
        <fullName evidence="1">Protein abhd16a</fullName>
    </submittedName>
</protein>
<name>A0A9W9ZB81_9CNID</name>
<dbReference type="OrthoDB" id="6412627at2759"/>
<dbReference type="Proteomes" id="UP001163046">
    <property type="component" value="Unassembled WGS sequence"/>
</dbReference>